<keyword evidence="1" id="KW-1185">Reference proteome</keyword>
<accession>A0A8B8GFP8</accession>
<gene>
    <name evidence="2" type="primary">LOC112691427</name>
</gene>
<dbReference type="Proteomes" id="UP000694846">
    <property type="component" value="Unplaced"/>
</dbReference>
<dbReference type="RefSeq" id="XP_025421457.1">
    <property type="nucleotide sequence ID" value="XM_025565672.1"/>
</dbReference>
<name>A0A8B8GFP8_9HEMI</name>
<reference evidence="2" key="1">
    <citation type="submission" date="2025-08" db="UniProtKB">
        <authorList>
            <consortium name="RefSeq"/>
        </authorList>
    </citation>
    <scope>IDENTIFICATION</scope>
    <source>
        <tissue evidence="2">Whole body</tissue>
    </source>
</reference>
<dbReference type="AlphaFoldDB" id="A0A8B8GFP8"/>
<sequence>CLWRKLQSCGLKNRYSTDAIFAHELKKLSALAFVPVDNVISAFEELINSNYYVDNEEELRTFVDYFEDTWIGRPTRGGRRRASTFPIKIWNMFDSVTEDSPRTNNAVEGWHRAFNSALAANHVTVWKFINMLKREQGLQKAKMEQQTAGAPQQKKRRKYKHLDERLIAVYYGM</sequence>
<protein>
    <submittedName>
        <fullName evidence="2">Uncharacterized protein LOC112691427</fullName>
    </submittedName>
</protein>
<dbReference type="GeneID" id="112691427"/>
<feature type="non-terminal residue" evidence="2">
    <location>
        <position position="1"/>
    </location>
</feature>
<dbReference type="OrthoDB" id="3066195at2759"/>
<proteinExistence type="predicted"/>
<evidence type="ECO:0000313" key="2">
    <source>
        <dbReference type="RefSeq" id="XP_025421457.1"/>
    </source>
</evidence>
<organism evidence="1 2">
    <name type="scientific">Sipha flava</name>
    <name type="common">yellow sugarcane aphid</name>
    <dbReference type="NCBI Taxonomy" id="143950"/>
    <lineage>
        <taxon>Eukaryota</taxon>
        <taxon>Metazoa</taxon>
        <taxon>Ecdysozoa</taxon>
        <taxon>Arthropoda</taxon>
        <taxon>Hexapoda</taxon>
        <taxon>Insecta</taxon>
        <taxon>Pterygota</taxon>
        <taxon>Neoptera</taxon>
        <taxon>Paraneoptera</taxon>
        <taxon>Hemiptera</taxon>
        <taxon>Sternorrhyncha</taxon>
        <taxon>Aphidomorpha</taxon>
        <taxon>Aphidoidea</taxon>
        <taxon>Aphididae</taxon>
        <taxon>Sipha</taxon>
    </lineage>
</organism>
<evidence type="ECO:0000313" key="1">
    <source>
        <dbReference type="Proteomes" id="UP000694846"/>
    </source>
</evidence>